<evidence type="ECO:0000313" key="9">
    <source>
        <dbReference type="EMBL" id="KZL74153.1"/>
    </source>
</evidence>
<feature type="transmembrane region" description="Helical" evidence="7">
    <location>
        <begin position="147"/>
        <end position="170"/>
    </location>
</feature>
<comment type="similarity">
    <text evidence="2">Belongs to the major facilitator superfamily.</text>
</comment>
<dbReference type="GO" id="GO:0022857">
    <property type="term" value="F:transmembrane transporter activity"/>
    <property type="evidence" value="ECO:0007669"/>
    <property type="project" value="InterPro"/>
</dbReference>
<dbReference type="PANTHER" id="PTHR23502:SF68">
    <property type="entry name" value="MULTIDRUG TRANSPORTER, PUTATIVE (AFU_ORTHOLOGUE AFUA_3G01120)-RELATED"/>
    <property type="match status" value="1"/>
</dbReference>
<feature type="transmembrane region" description="Helical" evidence="7">
    <location>
        <begin position="113"/>
        <end position="135"/>
    </location>
</feature>
<protein>
    <submittedName>
        <fullName evidence="9">Cycloheximide resistance protein</fullName>
    </submittedName>
</protein>
<gene>
    <name evidence="9" type="ORF">CT0861_01806</name>
</gene>
<dbReference type="Gene3D" id="1.20.1250.20">
    <property type="entry name" value="MFS general substrate transporter like domains"/>
    <property type="match status" value="1"/>
</dbReference>
<evidence type="ECO:0000256" key="6">
    <source>
        <dbReference type="ARBA" id="ARBA00023180"/>
    </source>
</evidence>
<evidence type="ECO:0000313" key="10">
    <source>
        <dbReference type="Proteomes" id="UP000076552"/>
    </source>
</evidence>
<dbReference type="AlphaFoldDB" id="A0A166V4H8"/>
<evidence type="ECO:0000256" key="1">
    <source>
        <dbReference type="ARBA" id="ARBA00004141"/>
    </source>
</evidence>
<accession>A0A166V4H8</accession>
<feature type="transmembrane region" description="Helical" evidence="7">
    <location>
        <begin position="267"/>
        <end position="288"/>
    </location>
</feature>
<comment type="subcellular location">
    <subcellularLocation>
        <location evidence="1">Membrane</location>
        <topology evidence="1">Multi-pass membrane protein</topology>
    </subcellularLocation>
</comment>
<keyword evidence="5 7" id="KW-0472">Membrane</keyword>
<dbReference type="Proteomes" id="UP000076552">
    <property type="component" value="Unassembled WGS sequence"/>
</dbReference>
<dbReference type="SUPFAM" id="SSF103473">
    <property type="entry name" value="MFS general substrate transporter"/>
    <property type="match status" value="1"/>
</dbReference>
<dbReference type="InterPro" id="IPR020846">
    <property type="entry name" value="MFS_dom"/>
</dbReference>
<comment type="caution">
    <text evidence="9">The sequence shown here is derived from an EMBL/GenBank/DDBJ whole genome shotgun (WGS) entry which is preliminary data.</text>
</comment>
<dbReference type="InterPro" id="IPR036259">
    <property type="entry name" value="MFS_trans_sf"/>
</dbReference>
<dbReference type="PANTHER" id="PTHR23502">
    <property type="entry name" value="MAJOR FACILITATOR SUPERFAMILY"/>
    <property type="match status" value="1"/>
</dbReference>
<name>A0A166V4H8_9PEZI</name>
<feature type="transmembrane region" description="Helical" evidence="7">
    <location>
        <begin position="204"/>
        <end position="223"/>
    </location>
</feature>
<feature type="domain" description="Major facilitator superfamily (MFS) profile" evidence="8">
    <location>
        <begin position="112"/>
        <end position="541"/>
    </location>
</feature>
<feature type="transmembrane region" description="Helical" evidence="7">
    <location>
        <begin position="339"/>
        <end position="360"/>
    </location>
</feature>
<dbReference type="InterPro" id="IPR011701">
    <property type="entry name" value="MFS"/>
</dbReference>
<feature type="transmembrane region" description="Helical" evidence="7">
    <location>
        <begin position="177"/>
        <end position="198"/>
    </location>
</feature>
<sequence>LVRGYNPAKLQVLSARQHRTTPTRIYRDATRWWLSGDLRFGQFIRLHPWDTRPTMSRDDTNAAESSAVERRPDCEKIDMEGEGLRDPNIVDFDGPNDPEHPLNWSTTRKTTSIVIVSLTALLSPIGSTISAAAAADIMQHFGTTNETLGALMTTIYLLGYAFGPVIIAPLSELYGRAIVFQSCTLMFTIFNIACAVANSFGSLVVYRLLAGIAGSCAGTSGAGSIADMIVREKRGAVMSAYIMGPTLGPTIGPIIGGNLTATAGWRWGFWLMAIASGVMAVFIIFFLHESYPYVILKRKTARLRQNTGNQNLRSALDANASKTPSQLFAFSILRPLKMLISPIIFLMSVYTAIVFSYAYLCFTTFPRIFKDQYGFGSGASGLTSIGLGVGFIIGLLFVGTVSDPWFAHLTKKNGVAKPEYRLPTFIVGAVFVPIGLFWYGWSAEYKAHWIVPIIGTAFTGIGIVTAYTTTSTYLIDAYTVYSASVMAASAILRCVFGALLPLAGSAMFDALGVGWGNSVLGFISLAFLPLPLILFFYGERIRKSRLWKMEL</sequence>
<feature type="transmembrane region" description="Helical" evidence="7">
    <location>
        <begin position="515"/>
        <end position="538"/>
    </location>
</feature>
<dbReference type="STRING" id="708197.A0A166V4H8"/>
<proteinExistence type="inferred from homology"/>
<keyword evidence="3 7" id="KW-0812">Transmembrane</keyword>
<dbReference type="PROSITE" id="PS50850">
    <property type="entry name" value="MFS"/>
    <property type="match status" value="1"/>
</dbReference>
<feature type="transmembrane region" description="Helical" evidence="7">
    <location>
        <begin position="480"/>
        <end position="503"/>
    </location>
</feature>
<organism evidence="9 10">
    <name type="scientific">Colletotrichum tofieldiae</name>
    <dbReference type="NCBI Taxonomy" id="708197"/>
    <lineage>
        <taxon>Eukaryota</taxon>
        <taxon>Fungi</taxon>
        <taxon>Dikarya</taxon>
        <taxon>Ascomycota</taxon>
        <taxon>Pezizomycotina</taxon>
        <taxon>Sordariomycetes</taxon>
        <taxon>Hypocreomycetidae</taxon>
        <taxon>Glomerellales</taxon>
        <taxon>Glomerellaceae</taxon>
        <taxon>Colletotrichum</taxon>
        <taxon>Colletotrichum spaethianum species complex</taxon>
    </lineage>
</organism>
<feature type="transmembrane region" description="Helical" evidence="7">
    <location>
        <begin position="422"/>
        <end position="441"/>
    </location>
</feature>
<feature type="transmembrane region" description="Helical" evidence="7">
    <location>
        <begin position="235"/>
        <end position="255"/>
    </location>
</feature>
<dbReference type="EMBL" id="LFIV01000035">
    <property type="protein sequence ID" value="KZL74153.1"/>
    <property type="molecule type" value="Genomic_DNA"/>
</dbReference>
<evidence type="ECO:0000256" key="7">
    <source>
        <dbReference type="SAM" id="Phobius"/>
    </source>
</evidence>
<keyword evidence="10" id="KW-1185">Reference proteome</keyword>
<dbReference type="CDD" id="cd17323">
    <property type="entry name" value="MFS_Tpo1_MDR_like"/>
    <property type="match status" value="1"/>
</dbReference>
<dbReference type="FunFam" id="1.20.1250.20:FF:000011">
    <property type="entry name" value="MFS multidrug transporter, putative"/>
    <property type="match status" value="1"/>
</dbReference>
<feature type="non-terminal residue" evidence="9">
    <location>
        <position position="1"/>
    </location>
</feature>
<evidence type="ECO:0000256" key="3">
    <source>
        <dbReference type="ARBA" id="ARBA00022692"/>
    </source>
</evidence>
<evidence type="ECO:0000256" key="4">
    <source>
        <dbReference type="ARBA" id="ARBA00022989"/>
    </source>
</evidence>
<keyword evidence="6" id="KW-0325">Glycoprotein</keyword>
<dbReference type="Pfam" id="PF07690">
    <property type="entry name" value="MFS_1"/>
    <property type="match status" value="1"/>
</dbReference>
<reference evidence="9 10" key="1">
    <citation type="submission" date="2015-06" db="EMBL/GenBank/DDBJ databases">
        <title>Survival trade-offs in plant roots during colonization by closely related pathogenic and mutualistic fungi.</title>
        <authorList>
            <person name="Hacquard S."/>
            <person name="Kracher B."/>
            <person name="Hiruma K."/>
            <person name="Weinman A."/>
            <person name="Muench P."/>
            <person name="Garrido Oter R."/>
            <person name="Ver Loren van Themaat E."/>
            <person name="Dallerey J.-F."/>
            <person name="Damm U."/>
            <person name="Henrissat B."/>
            <person name="Lespinet O."/>
            <person name="Thon M."/>
            <person name="Kemen E."/>
            <person name="McHardy A.C."/>
            <person name="Schulze-Lefert P."/>
            <person name="O'Connell R.J."/>
        </authorList>
    </citation>
    <scope>NUCLEOTIDE SEQUENCE [LARGE SCALE GENOMIC DNA]</scope>
    <source>
        <strain evidence="9 10">0861</strain>
    </source>
</reference>
<feature type="transmembrane region" description="Helical" evidence="7">
    <location>
        <begin position="380"/>
        <end position="401"/>
    </location>
</feature>
<dbReference type="GO" id="GO:0016020">
    <property type="term" value="C:membrane"/>
    <property type="evidence" value="ECO:0007669"/>
    <property type="project" value="UniProtKB-SubCell"/>
</dbReference>
<feature type="transmembrane region" description="Helical" evidence="7">
    <location>
        <begin position="447"/>
        <end position="468"/>
    </location>
</feature>
<evidence type="ECO:0000256" key="2">
    <source>
        <dbReference type="ARBA" id="ARBA00008335"/>
    </source>
</evidence>
<keyword evidence="4 7" id="KW-1133">Transmembrane helix</keyword>
<evidence type="ECO:0000256" key="5">
    <source>
        <dbReference type="ARBA" id="ARBA00023136"/>
    </source>
</evidence>
<evidence type="ECO:0000259" key="8">
    <source>
        <dbReference type="PROSITE" id="PS50850"/>
    </source>
</evidence>